<sequence>MSVSIASSIVSLHEPGRDALPAYVRALEAGWSPNTMRNVAPEQLAAIAADPDAFVAGLNQRGGTIRLHDGSEVARLPDMIRWIIATDRPERPFVGSINLRWQEDESGKPVTELPPHVLGHVGYTILPQHAGRGYASAALAAVLAEARTVGLPFLKITCDVANAASRRIIEKAGGRFVESFVAPLYGPEERLMYRIDLQS</sequence>
<dbReference type="Proteomes" id="UP000199664">
    <property type="component" value="Unassembled WGS sequence"/>
</dbReference>
<dbReference type="SUPFAM" id="SSF55729">
    <property type="entry name" value="Acyl-CoA N-acyltransferases (Nat)"/>
    <property type="match status" value="1"/>
</dbReference>
<dbReference type="GO" id="GO:0016747">
    <property type="term" value="F:acyltransferase activity, transferring groups other than amino-acyl groups"/>
    <property type="evidence" value="ECO:0007669"/>
    <property type="project" value="InterPro"/>
</dbReference>
<organism evidence="2 3">
    <name type="scientific">Bosea lupini</name>
    <dbReference type="NCBI Taxonomy" id="1036779"/>
    <lineage>
        <taxon>Bacteria</taxon>
        <taxon>Pseudomonadati</taxon>
        <taxon>Pseudomonadota</taxon>
        <taxon>Alphaproteobacteria</taxon>
        <taxon>Hyphomicrobiales</taxon>
        <taxon>Boseaceae</taxon>
        <taxon>Bosea</taxon>
    </lineage>
</organism>
<dbReference type="Pfam" id="PF13302">
    <property type="entry name" value="Acetyltransf_3"/>
    <property type="match status" value="1"/>
</dbReference>
<keyword evidence="2" id="KW-0808">Transferase</keyword>
<keyword evidence="3" id="KW-1185">Reference proteome</keyword>
<dbReference type="Gene3D" id="3.40.630.30">
    <property type="match status" value="1"/>
</dbReference>
<name>A0A1H7GN42_9HYPH</name>
<feature type="domain" description="N-acetyltransferase" evidence="1">
    <location>
        <begin position="65"/>
        <end position="198"/>
    </location>
</feature>
<evidence type="ECO:0000313" key="2">
    <source>
        <dbReference type="EMBL" id="SEK38967.1"/>
    </source>
</evidence>
<accession>A0A1H7GN42</accession>
<dbReference type="PANTHER" id="PTHR43792:SF16">
    <property type="entry name" value="N-ACETYLTRANSFERASE DOMAIN-CONTAINING PROTEIN"/>
    <property type="match status" value="1"/>
</dbReference>
<dbReference type="InterPro" id="IPR016181">
    <property type="entry name" value="Acyl_CoA_acyltransferase"/>
</dbReference>
<gene>
    <name evidence="2" type="ORF">SAMN04515666_101395</name>
</gene>
<dbReference type="AlphaFoldDB" id="A0A1H7GN42"/>
<dbReference type="InterPro" id="IPR000182">
    <property type="entry name" value="GNAT_dom"/>
</dbReference>
<dbReference type="InterPro" id="IPR051531">
    <property type="entry name" value="N-acetyltransferase"/>
</dbReference>
<proteinExistence type="predicted"/>
<dbReference type="PROSITE" id="PS51186">
    <property type="entry name" value="GNAT"/>
    <property type="match status" value="1"/>
</dbReference>
<protein>
    <submittedName>
        <fullName evidence="2">Predicted acetyltransferase</fullName>
    </submittedName>
</protein>
<dbReference type="EMBL" id="FOAN01000001">
    <property type="protein sequence ID" value="SEK38967.1"/>
    <property type="molecule type" value="Genomic_DNA"/>
</dbReference>
<dbReference type="STRING" id="1036779.SAMN04515666_101395"/>
<evidence type="ECO:0000259" key="1">
    <source>
        <dbReference type="PROSITE" id="PS51186"/>
    </source>
</evidence>
<reference evidence="3" key="1">
    <citation type="submission" date="2016-10" db="EMBL/GenBank/DDBJ databases">
        <authorList>
            <person name="Varghese N."/>
            <person name="Submissions S."/>
        </authorList>
    </citation>
    <scope>NUCLEOTIDE SEQUENCE [LARGE SCALE GENOMIC DNA]</scope>
    <source>
        <strain evidence="3">LMG 26383,CCUG 61248,R- 45681</strain>
    </source>
</reference>
<evidence type="ECO:0000313" key="3">
    <source>
        <dbReference type="Proteomes" id="UP000199664"/>
    </source>
</evidence>
<dbReference type="PANTHER" id="PTHR43792">
    <property type="entry name" value="GNAT FAMILY, PUTATIVE (AFU_ORTHOLOGUE AFUA_3G00765)-RELATED-RELATED"/>
    <property type="match status" value="1"/>
</dbReference>
<dbReference type="RefSeq" id="WP_244543654.1">
    <property type="nucleotide sequence ID" value="NZ_FOAN01000001.1"/>
</dbReference>